<evidence type="ECO:0008006" key="7">
    <source>
        <dbReference type="Google" id="ProtNLM"/>
    </source>
</evidence>
<comment type="similarity">
    <text evidence="1">Belongs to the UDP-glycosyltransferase family.</text>
</comment>
<feature type="transmembrane region" description="Helical" evidence="4">
    <location>
        <begin position="476"/>
        <end position="497"/>
    </location>
</feature>
<evidence type="ECO:0000256" key="4">
    <source>
        <dbReference type="SAM" id="Phobius"/>
    </source>
</evidence>
<dbReference type="PANTHER" id="PTHR48043:SF159">
    <property type="entry name" value="EG:EG0003.4 PROTEIN-RELATED"/>
    <property type="match status" value="1"/>
</dbReference>
<evidence type="ECO:0000313" key="6">
    <source>
        <dbReference type="Proteomes" id="UP001431783"/>
    </source>
</evidence>
<sequence>MRAATVFKSFIFLACSIKTCYNARILASIPTASYSHQVAFRPIWKELAKRGHEIVLMTTDPMEDTENIKQIDMSFSYDIMKEEKYNELVTKKIEDPLKFFEKFIAIFKKIYFEQLRHPEVQAMIHNKSEQFDLLMIEVVFPIHLGFVERFKAPMIGLSSLDVANRFHNALGNAAHPVLYPDTTIVPYFFPLSLKERILSTIAEAISSIYGTYFLGPPLDSELRKIFGEKCRKMIDLVGEVDMMFMNVNPILHSIRALSPRTILFGGGFHVDNKTKPLPKDLKRYLDDAENGVIYFSLGSNVKSYLLSDRLKKVFLETLSELPYKVLWKFETENLSHKPDNVWISKWFPQTDIFKHPNIKLFITQCGLQSMEEAIMHRIPMLGIPFFGDQPVNGKILEKRGLGVTVSPDSLTKEVFKNAIDEVINNNLYKKNVINTAELFTDVEMTGLEKVVWWSEYVIRNKGAKILKNTSMRLPFYQYYMLDVMVFILLMIITFSFLTKKCFSLFMSCIFGSAKKCKEQ</sequence>
<accession>A0AAW1UYQ3</accession>
<evidence type="ECO:0000256" key="3">
    <source>
        <dbReference type="ARBA" id="ARBA00022679"/>
    </source>
</evidence>
<dbReference type="SUPFAM" id="SSF53756">
    <property type="entry name" value="UDP-Glycosyltransferase/glycogen phosphorylase"/>
    <property type="match status" value="1"/>
</dbReference>
<dbReference type="InterPro" id="IPR050271">
    <property type="entry name" value="UDP-glycosyltransferase"/>
</dbReference>
<keyword evidence="3" id="KW-0808">Transferase</keyword>
<dbReference type="AlphaFoldDB" id="A0AAW1UYQ3"/>
<protein>
    <recommendedName>
        <fullName evidence="7">Glucuronosyltransferase</fullName>
    </recommendedName>
</protein>
<dbReference type="InterPro" id="IPR002213">
    <property type="entry name" value="UDP_glucos_trans"/>
</dbReference>
<organism evidence="5 6">
    <name type="scientific">Henosepilachna vigintioctopunctata</name>
    <dbReference type="NCBI Taxonomy" id="420089"/>
    <lineage>
        <taxon>Eukaryota</taxon>
        <taxon>Metazoa</taxon>
        <taxon>Ecdysozoa</taxon>
        <taxon>Arthropoda</taxon>
        <taxon>Hexapoda</taxon>
        <taxon>Insecta</taxon>
        <taxon>Pterygota</taxon>
        <taxon>Neoptera</taxon>
        <taxon>Endopterygota</taxon>
        <taxon>Coleoptera</taxon>
        <taxon>Polyphaga</taxon>
        <taxon>Cucujiformia</taxon>
        <taxon>Coccinelloidea</taxon>
        <taxon>Coccinellidae</taxon>
        <taxon>Epilachninae</taxon>
        <taxon>Epilachnini</taxon>
        <taxon>Henosepilachna</taxon>
    </lineage>
</organism>
<dbReference type="GO" id="GO:0008194">
    <property type="term" value="F:UDP-glycosyltransferase activity"/>
    <property type="evidence" value="ECO:0007669"/>
    <property type="project" value="InterPro"/>
</dbReference>
<evidence type="ECO:0000313" key="5">
    <source>
        <dbReference type="EMBL" id="KAK9886014.1"/>
    </source>
</evidence>
<keyword evidence="4" id="KW-1133">Transmembrane helix</keyword>
<dbReference type="CDD" id="cd03784">
    <property type="entry name" value="GT1_Gtf-like"/>
    <property type="match status" value="1"/>
</dbReference>
<dbReference type="Pfam" id="PF00201">
    <property type="entry name" value="UDPGT"/>
    <property type="match status" value="1"/>
</dbReference>
<dbReference type="Gene3D" id="3.40.50.2000">
    <property type="entry name" value="Glycogen Phosphorylase B"/>
    <property type="match status" value="2"/>
</dbReference>
<evidence type="ECO:0000256" key="1">
    <source>
        <dbReference type="ARBA" id="ARBA00009995"/>
    </source>
</evidence>
<dbReference type="EMBL" id="JARQZJ010000098">
    <property type="protein sequence ID" value="KAK9886014.1"/>
    <property type="molecule type" value="Genomic_DNA"/>
</dbReference>
<reference evidence="5 6" key="1">
    <citation type="submission" date="2023-03" db="EMBL/GenBank/DDBJ databases">
        <title>Genome insight into feeding habits of ladybird beetles.</title>
        <authorList>
            <person name="Li H.-S."/>
            <person name="Huang Y.-H."/>
            <person name="Pang H."/>
        </authorList>
    </citation>
    <scope>NUCLEOTIDE SEQUENCE [LARGE SCALE GENOMIC DNA]</scope>
    <source>
        <strain evidence="5">SYSU_2023b</strain>
        <tissue evidence="5">Whole body</tissue>
    </source>
</reference>
<keyword evidence="4" id="KW-0472">Membrane</keyword>
<comment type="caution">
    <text evidence="5">The sequence shown here is derived from an EMBL/GenBank/DDBJ whole genome shotgun (WGS) entry which is preliminary data.</text>
</comment>
<keyword evidence="6" id="KW-1185">Reference proteome</keyword>
<name>A0AAW1UYQ3_9CUCU</name>
<dbReference type="Proteomes" id="UP001431783">
    <property type="component" value="Unassembled WGS sequence"/>
</dbReference>
<dbReference type="PANTHER" id="PTHR48043">
    <property type="entry name" value="EG:EG0003.4 PROTEIN-RELATED"/>
    <property type="match status" value="1"/>
</dbReference>
<keyword evidence="4" id="KW-0812">Transmembrane</keyword>
<keyword evidence="2" id="KW-0328">Glycosyltransferase</keyword>
<dbReference type="FunFam" id="3.40.50.2000:FF:000050">
    <property type="entry name" value="UDP-glucuronosyltransferase"/>
    <property type="match status" value="1"/>
</dbReference>
<gene>
    <name evidence="5" type="ORF">WA026_014800</name>
</gene>
<evidence type="ECO:0000256" key="2">
    <source>
        <dbReference type="ARBA" id="ARBA00022676"/>
    </source>
</evidence>
<proteinExistence type="inferred from homology"/>